<keyword evidence="1" id="KW-0472">Membrane</keyword>
<dbReference type="AlphaFoldDB" id="A0A5B9DBG6"/>
<feature type="transmembrane region" description="Helical" evidence="1">
    <location>
        <begin position="63"/>
        <end position="85"/>
    </location>
</feature>
<sequence length="150" mass="17264">MIIRDAGDTLFLIMNTDGKKKKEFLGLILLNLSGILCIISEFILWTNEFSIFNLFQLEIANSIIYLIPLVGGFGILLSALNIAIFKRKSYKFWYILLVIILNLLFYFLLEVFSNQGAYLWRYMGIYTTISALLCLLFGILFQINARAENP</sequence>
<feature type="transmembrane region" description="Helical" evidence="1">
    <location>
        <begin position="92"/>
        <end position="113"/>
    </location>
</feature>
<dbReference type="Proteomes" id="UP000321408">
    <property type="component" value="Chromosome"/>
</dbReference>
<dbReference type="KEGG" id="psyt:DSAG12_01824"/>
<keyword evidence="3" id="KW-1185">Reference proteome</keyword>
<reference evidence="2 3" key="2">
    <citation type="journal article" date="2024" name="Int. J. Syst. Evol. Microbiol.">
        <title>Promethearchaeum syntrophicum gen. nov., sp. nov., an anaerobic, obligately syntrophic archaeon, the first isolate of the lineage 'Asgard' archaea, and proposal of the new archaeal phylum Promethearchaeota phyl. nov. and kingdom Promethearchaeati regn. nov.</title>
        <authorList>
            <person name="Imachi H."/>
            <person name="Nobu M.K."/>
            <person name="Kato S."/>
            <person name="Takaki Y."/>
            <person name="Miyazaki M."/>
            <person name="Miyata M."/>
            <person name="Ogawara M."/>
            <person name="Saito Y."/>
            <person name="Sakai S."/>
            <person name="Tahara Y.O."/>
            <person name="Takano Y."/>
            <person name="Tasumi E."/>
            <person name="Uematsu K."/>
            <person name="Yoshimura T."/>
            <person name="Itoh T."/>
            <person name="Ohkuma M."/>
            <person name="Takai K."/>
        </authorList>
    </citation>
    <scope>NUCLEOTIDE SEQUENCE [LARGE SCALE GENOMIC DNA]</scope>
    <source>
        <strain evidence="2 3">MK-D1</strain>
    </source>
</reference>
<evidence type="ECO:0000313" key="2">
    <source>
        <dbReference type="EMBL" id="QEE15996.1"/>
    </source>
</evidence>
<feature type="transmembrane region" description="Helical" evidence="1">
    <location>
        <begin position="24"/>
        <end position="43"/>
    </location>
</feature>
<dbReference type="EMBL" id="CP042905">
    <property type="protein sequence ID" value="QEE15996.1"/>
    <property type="molecule type" value="Genomic_DNA"/>
</dbReference>
<evidence type="ECO:0000256" key="1">
    <source>
        <dbReference type="SAM" id="Phobius"/>
    </source>
</evidence>
<feature type="transmembrane region" description="Helical" evidence="1">
    <location>
        <begin position="119"/>
        <end position="141"/>
    </location>
</feature>
<evidence type="ECO:0000313" key="3">
    <source>
        <dbReference type="Proteomes" id="UP000321408"/>
    </source>
</evidence>
<dbReference type="GeneID" id="41329817"/>
<keyword evidence="1" id="KW-1133">Transmembrane helix</keyword>
<keyword evidence="1" id="KW-0812">Transmembrane</keyword>
<name>A0A5B9DBG6_9ARCH</name>
<gene>
    <name evidence="2" type="ORF">DSAG12_01824</name>
</gene>
<accession>A0A5B9DBG6</accession>
<organism evidence="2 3">
    <name type="scientific">Promethearchaeum syntrophicum</name>
    <dbReference type="NCBI Taxonomy" id="2594042"/>
    <lineage>
        <taxon>Archaea</taxon>
        <taxon>Promethearchaeati</taxon>
        <taxon>Promethearchaeota</taxon>
        <taxon>Promethearchaeia</taxon>
        <taxon>Promethearchaeales</taxon>
        <taxon>Promethearchaeaceae</taxon>
        <taxon>Promethearchaeum</taxon>
    </lineage>
</organism>
<reference evidence="2 3" key="1">
    <citation type="journal article" date="2020" name="Nature">
        <title>Isolation of an archaeon at the prokaryote-eukaryote interface.</title>
        <authorList>
            <person name="Imachi H."/>
            <person name="Nobu M.K."/>
            <person name="Nakahara N."/>
            <person name="Morono Y."/>
            <person name="Ogawara M."/>
            <person name="Takaki Y."/>
            <person name="Takano Y."/>
            <person name="Uematsu K."/>
            <person name="Ikuta T."/>
            <person name="Ito M."/>
            <person name="Matsui Y."/>
            <person name="Miyazaki M."/>
            <person name="Murata K."/>
            <person name="Saito Y."/>
            <person name="Sakai S."/>
            <person name="Song C."/>
            <person name="Tasumi E."/>
            <person name="Yamanaka Y."/>
            <person name="Yamaguchi T."/>
            <person name="Kamagata Y."/>
            <person name="Tamaki H."/>
            <person name="Takai K."/>
        </authorList>
    </citation>
    <scope>NUCLEOTIDE SEQUENCE [LARGE SCALE GENOMIC DNA]</scope>
    <source>
        <strain evidence="2 3">MK-D1</strain>
    </source>
</reference>
<dbReference type="RefSeq" id="WP_147662890.1">
    <property type="nucleotide sequence ID" value="NZ_CP042905.2"/>
</dbReference>
<proteinExistence type="predicted"/>
<protein>
    <submittedName>
        <fullName evidence="2">Uncharacterized protein</fullName>
    </submittedName>
</protein>